<feature type="compositionally biased region" description="Polar residues" evidence="1">
    <location>
        <begin position="70"/>
        <end position="82"/>
    </location>
</feature>
<sequence length="200" mass="23292">MKFTKAKCPVLHLGWGNPQYQYRLGVEWIESSPVEKDLRVLVDEKLDMIRQCVKGGDSPPLLHSREVPHGSSSSGAPSTRQTFRLGPEERHEKARSEGWKTHKERLRQLGLFSLEKRRLQGDPVALQWATSSHFLGNPVHVAFKYLKRACKNGSERLFTKACRDSTRGRVFTLKEGWFSFNMRNKFFKRMLSHWNRLPRE</sequence>
<reference evidence="2 3" key="1">
    <citation type="journal article" date="2023" name="J. Hered.">
        <title>Chromosome-level genome of the wood stork (Mycteria americana) provides insight into avian chromosome evolution.</title>
        <authorList>
            <person name="Flamio R. Jr."/>
            <person name="Ramstad K.M."/>
        </authorList>
    </citation>
    <scope>NUCLEOTIDE SEQUENCE [LARGE SCALE GENOMIC DNA]</scope>
    <source>
        <strain evidence="2">JAX WOST 10</strain>
    </source>
</reference>
<feature type="region of interest" description="Disordered" evidence="1">
    <location>
        <begin position="57"/>
        <end position="99"/>
    </location>
</feature>
<evidence type="ECO:0000256" key="1">
    <source>
        <dbReference type="SAM" id="MobiDB-lite"/>
    </source>
</evidence>
<evidence type="ECO:0000313" key="3">
    <source>
        <dbReference type="Proteomes" id="UP001333110"/>
    </source>
</evidence>
<feature type="non-terminal residue" evidence="2">
    <location>
        <position position="200"/>
    </location>
</feature>
<protein>
    <submittedName>
        <fullName evidence="2">Uncharacterized protein</fullName>
    </submittedName>
</protein>
<organism evidence="2 3">
    <name type="scientific">Mycteria americana</name>
    <name type="common">Wood stork</name>
    <dbReference type="NCBI Taxonomy" id="33587"/>
    <lineage>
        <taxon>Eukaryota</taxon>
        <taxon>Metazoa</taxon>
        <taxon>Chordata</taxon>
        <taxon>Craniata</taxon>
        <taxon>Vertebrata</taxon>
        <taxon>Euteleostomi</taxon>
        <taxon>Archelosauria</taxon>
        <taxon>Archosauria</taxon>
        <taxon>Dinosauria</taxon>
        <taxon>Saurischia</taxon>
        <taxon>Theropoda</taxon>
        <taxon>Coelurosauria</taxon>
        <taxon>Aves</taxon>
        <taxon>Neognathae</taxon>
        <taxon>Neoaves</taxon>
        <taxon>Aequornithes</taxon>
        <taxon>Ciconiiformes</taxon>
        <taxon>Ciconiidae</taxon>
        <taxon>Mycteria</taxon>
    </lineage>
</organism>
<dbReference type="AlphaFoldDB" id="A0AAN7S757"/>
<dbReference type="Proteomes" id="UP001333110">
    <property type="component" value="Unassembled WGS sequence"/>
</dbReference>
<name>A0AAN7S757_MYCAM</name>
<keyword evidence="3" id="KW-1185">Reference proteome</keyword>
<proteinExistence type="predicted"/>
<dbReference type="EMBL" id="JAUNZN010000001">
    <property type="protein sequence ID" value="KAK4830582.1"/>
    <property type="molecule type" value="Genomic_DNA"/>
</dbReference>
<comment type="caution">
    <text evidence="2">The sequence shown here is derived from an EMBL/GenBank/DDBJ whole genome shotgun (WGS) entry which is preliminary data.</text>
</comment>
<evidence type="ECO:0000313" key="2">
    <source>
        <dbReference type="EMBL" id="KAK4830582.1"/>
    </source>
</evidence>
<feature type="compositionally biased region" description="Basic and acidic residues" evidence="1">
    <location>
        <begin position="86"/>
        <end position="99"/>
    </location>
</feature>
<accession>A0AAN7S757</accession>
<gene>
    <name evidence="2" type="ORF">QYF61_011817</name>
</gene>